<dbReference type="PROSITE" id="PS01223">
    <property type="entry name" value="PROA"/>
    <property type="match status" value="1"/>
</dbReference>
<proteinExistence type="inferred from homology"/>
<dbReference type="RefSeq" id="WP_115309587.1">
    <property type="nucleotide sequence ID" value="NZ_UHIO01000001.1"/>
</dbReference>
<dbReference type="PANTHER" id="PTHR11063:SF8">
    <property type="entry name" value="DELTA-1-PYRROLINE-5-CARBOXYLATE SYNTHASE"/>
    <property type="match status" value="1"/>
</dbReference>
<dbReference type="GO" id="GO:0005737">
    <property type="term" value="C:cytoplasm"/>
    <property type="evidence" value="ECO:0007669"/>
    <property type="project" value="UniProtKB-SubCell"/>
</dbReference>
<dbReference type="AlphaFoldDB" id="A0A380NGJ9"/>
<comment type="function">
    <text evidence="7">Catalyzes the NADPH-dependent reduction of L-glutamate 5-phosphate into L-glutamate 5-semialdehyde and phosphate. The product spontaneously undergoes cyclization to form 1-pyrroline-5-carboxylate.</text>
</comment>
<keyword evidence="3 7" id="KW-0641">Proline biosynthesis</keyword>
<keyword evidence="5 7" id="KW-0560">Oxidoreductase</keyword>
<reference evidence="9 10" key="1">
    <citation type="submission" date="2018-06" db="EMBL/GenBank/DDBJ databases">
        <authorList>
            <consortium name="Pathogen Informatics"/>
            <person name="Doyle S."/>
        </authorList>
    </citation>
    <scope>NUCLEOTIDE SEQUENCE [LARGE SCALE GENOMIC DNA]</scope>
    <source>
        <strain evidence="9 10">NCTC12020</strain>
    </source>
</reference>
<keyword evidence="7" id="KW-0963">Cytoplasm</keyword>
<dbReference type="Gene3D" id="3.40.605.10">
    <property type="entry name" value="Aldehyde Dehydrogenase, Chain A, domain 1"/>
    <property type="match status" value="1"/>
</dbReference>
<organism evidence="9 10">
    <name type="scientific">Veillonella criceti</name>
    <dbReference type="NCBI Taxonomy" id="103891"/>
    <lineage>
        <taxon>Bacteria</taxon>
        <taxon>Bacillati</taxon>
        <taxon>Bacillota</taxon>
        <taxon>Negativicutes</taxon>
        <taxon>Veillonellales</taxon>
        <taxon>Veillonellaceae</taxon>
        <taxon>Veillonella</taxon>
    </lineage>
</organism>
<dbReference type="InterPro" id="IPR016162">
    <property type="entry name" value="Ald_DH_N"/>
</dbReference>
<dbReference type="PIRSF" id="PIRSF000151">
    <property type="entry name" value="GPR"/>
    <property type="match status" value="1"/>
</dbReference>
<comment type="similarity">
    <text evidence="7">Belongs to the gamma-glutamyl phosphate reductase family.</text>
</comment>
<dbReference type="Proteomes" id="UP000255367">
    <property type="component" value="Unassembled WGS sequence"/>
</dbReference>
<comment type="catalytic activity">
    <reaction evidence="6 7">
        <text>L-glutamate 5-semialdehyde + phosphate + NADP(+) = L-glutamyl 5-phosphate + NADPH + H(+)</text>
        <dbReference type="Rhea" id="RHEA:19541"/>
        <dbReference type="ChEBI" id="CHEBI:15378"/>
        <dbReference type="ChEBI" id="CHEBI:43474"/>
        <dbReference type="ChEBI" id="CHEBI:57783"/>
        <dbReference type="ChEBI" id="CHEBI:58066"/>
        <dbReference type="ChEBI" id="CHEBI:58274"/>
        <dbReference type="ChEBI" id="CHEBI:58349"/>
        <dbReference type="EC" id="1.2.1.41"/>
    </reaction>
</comment>
<dbReference type="EC" id="1.2.1.41" evidence="7"/>
<evidence type="ECO:0000259" key="8">
    <source>
        <dbReference type="Pfam" id="PF00171"/>
    </source>
</evidence>
<dbReference type="InterPro" id="IPR000965">
    <property type="entry name" value="GPR_dom"/>
</dbReference>
<dbReference type="NCBIfam" id="NF001221">
    <property type="entry name" value="PRK00197.1"/>
    <property type="match status" value="1"/>
</dbReference>
<protein>
    <recommendedName>
        <fullName evidence="7">Gamma-glutamyl phosphate reductase</fullName>
        <shortName evidence="7">GPR</shortName>
        <ecNumber evidence="7">1.2.1.41</ecNumber>
    </recommendedName>
    <alternativeName>
        <fullName evidence="7">Glutamate-5-semialdehyde dehydrogenase</fullName>
    </alternativeName>
    <alternativeName>
        <fullName evidence="7">Glutamyl-gamma-semialdehyde dehydrogenase</fullName>
        <shortName evidence="7">GSA dehydrogenase</shortName>
    </alternativeName>
</protein>
<feature type="domain" description="Aldehyde dehydrogenase" evidence="8">
    <location>
        <begin position="12"/>
        <end position="288"/>
    </location>
</feature>
<dbReference type="InterPro" id="IPR016161">
    <property type="entry name" value="Ald_DH/histidinol_DH"/>
</dbReference>
<evidence type="ECO:0000313" key="10">
    <source>
        <dbReference type="Proteomes" id="UP000255367"/>
    </source>
</evidence>
<keyword evidence="4 7" id="KW-0521">NADP</keyword>
<evidence type="ECO:0000256" key="3">
    <source>
        <dbReference type="ARBA" id="ARBA00022650"/>
    </source>
</evidence>
<dbReference type="OrthoDB" id="9809970at2"/>
<evidence type="ECO:0000256" key="6">
    <source>
        <dbReference type="ARBA" id="ARBA00049024"/>
    </source>
</evidence>
<dbReference type="Pfam" id="PF00171">
    <property type="entry name" value="Aldedh"/>
    <property type="match status" value="1"/>
</dbReference>
<evidence type="ECO:0000256" key="4">
    <source>
        <dbReference type="ARBA" id="ARBA00022857"/>
    </source>
</evidence>
<evidence type="ECO:0000256" key="5">
    <source>
        <dbReference type="ARBA" id="ARBA00023002"/>
    </source>
</evidence>
<accession>A0A380NGJ9</accession>
<dbReference type="PANTHER" id="PTHR11063">
    <property type="entry name" value="GLUTAMATE SEMIALDEHYDE DEHYDROGENASE"/>
    <property type="match status" value="1"/>
</dbReference>
<comment type="subcellular location">
    <subcellularLocation>
        <location evidence="7">Cytoplasm</location>
    </subcellularLocation>
</comment>
<dbReference type="InterPro" id="IPR020593">
    <property type="entry name" value="G-glutamylP_reductase_CS"/>
</dbReference>
<dbReference type="FunFam" id="3.40.309.10:FF:000006">
    <property type="entry name" value="Gamma-glutamyl phosphate reductase"/>
    <property type="match status" value="1"/>
</dbReference>
<dbReference type="UniPathway" id="UPA00098">
    <property type="reaction ID" value="UER00360"/>
</dbReference>
<dbReference type="InterPro" id="IPR015590">
    <property type="entry name" value="Aldehyde_DH_dom"/>
</dbReference>
<keyword evidence="2 7" id="KW-0028">Amino-acid biosynthesis</keyword>
<dbReference type="InterPro" id="IPR012134">
    <property type="entry name" value="Glu-5-SA_DH"/>
</dbReference>
<evidence type="ECO:0000256" key="7">
    <source>
        <dbReference type="HAMAP-Rule" id="MF_00412"/>
    </source>
</evidence>
<evidence type="ECO:0000256" key="1">
    <source>
        <dbReference type="ARBA" id="ARBA00004985"/>
    </source>
</evidence>
<dbReference type="EMBL" id="UHIO01000001">
    <property type="protein sequence ID" value="SUP40568.1"/>
    <property type="molecule type" value="Genomic_DNA"/>
</dbReference>
<dbReference type="InterPro" id="IPR016163">
    <property type="entry name" value="Ald_DH_C"/>
</dbReference>
<dbReference type="CDD" id="cd07079">
    <property type="entry name" value="ALDH_F18-19_ProA-GPR"/>
    <property type="match status" value="1"/>
</dbReference>
<dbReference type="GO" id="GO:0055129">
    <property type="term" value="P:L-proline biosynthetic process"/>
    <property type="evidence" value="ECO:0007669"/>
    <property type="project" value="UniProtKB-UniRule"/>
</dbReference>
<dbReference type="GO" id="GO:0004350">
    <property type="term" value="F:glutamate-5-semialdehyde dehydrogenase activity"/>
    <property type="evidence" value="ECO:0007669"/>
    <property type="project" value="UniProtKB-UniRule"/>
</dbReference>
<evidence type="ECO:0000313" key="9">
    <source>
        <dbReference type="EMBL" id="SUP40568.1"/>
    </source>
</evidence>
<comment type="pathway">
    <text evidence="1 7">Amino-acid biosynthesis; L-proline biosynthesis; L-glutamate 5-semialdehyde from L-glutamate: step 2/2.</text>
</comment>
<dbReference type="HAMAP" id="MF_00412">
    <property type="entry name" value="ProA"/>
    <property type="match status" value="1"/>
</dbReference>
<evidence type="ECO:0000256" key="2">
    <source>
        <dbReference type="ARBA" id="ARBA00022605"/>
    </source>
</evidence>
<dbReference type="SUPFAM" id="SSF53720">
    <property type="entry name" value="ALDH-like"/>
    <property type="match status" value="1"/>
</dbReference>
<dbReference type="NCBIfam" id="TIGR00407">
    <property type="entry name" value="proA"/>
    <property type="match status" value="1"/>
</dbReference>
<dbReference type="GO" id="GO:0050661">
    <property type="term" value="F:NADP binding"/>
    <property type="evidence" value="ECO:0007669"/>
    <property type="project" value="InterPro"/>
</dbReference>
<gene>
    <name evidence="7 9" type="primary">proA</name>
    <name evidence="9" type="ORF">NCTC12020_00327</name>
</gene>
<keyword evidence="10" id="KW-1185">Reference proteome</keyword>
<name>A0A380NGJ9_9FIRM</name>
<sequence>MTDYATIFKDMGQRARQAANDLQAASTDVKNNLLLSIADILETNIEVILAANKKDMAQADSYNLPAIMLDRLRLTEERIQQMALGVRQLVELADPIGEIMESSTRPNGMKITKVRVPLGVIAMFYEARPNVTVDAAALSLKTGNAVILRGGKEAFHSNQCLVDLIRQALIKVQLPADAVQLVTITDRAAVSDLLRQRDYIDVVIPRGGAGLIKRIIEESRIPVIETGSGVVHVYVDKDCDANKIVPIVINAKVQRPSVCNSAETLLIHEAVANTYLPVISKALFENHVELRGDEASQKIVPAIHLAESSAWATEYNDLIMNVKVVSSVEAAINHINQYGTKHSECIITENKEAAQLFLQQVDASTVYVNVSTRFTDGFEFGLGAEIGISTQKLHARGPMGLLALTSYKYYVTGDGQIRS</sequence>
<dbReference type="Gene3D" id="3.40.309.10">
    <property type="entry name" value="Aldehyde Dehydrogenase, Chain A, domain 2"/>
    <property type="match status" value="1"/>
</dbReference>